<dbReference type="Proteomes" id="UP000305361">
    <property type="component" value="Segment"/>
</dbReference>
<proteinExistence type="predicted"/>
<protein>
    <submittedName>
        <fullName evidence="2">Uncharacterized protein</fullName>
    </submittedName>
</protein>
<keyword evidence="1" id="KW-0175">Coiled coil</keyword>
<keyword evidence="3" id="KW-1185">Reference proteome</keyword>
<reference evidence="2 3" key="1">
    <citation type="journal article" date="2019" name="J. Basic Microbiol.">
        <title>Complete genome sequence analysis of temperate Erwinia bacteriophages 49 and 59.</title>
        <authorList>
            <person name="Zlatohurska M."/>
            <person name="Gorb T."/>
            <person name="Romaniuk L."/>
            <person name="Korol N."/>
            <person name="Faidiuk Y."/>
            <person name="Kropinski A.M."/>
            <person name="Kushkina A."/>
            <person name="Tovkach F."/>
        </authorList>
    </citation>
    <scope>NUCLEOTIDE SEQUENCE [LARGE SCALE GENOMIC DNA]</scope>
</reference>
<sequence>MKPIDHYRLAMYLQTRKQLENRLAEVNSKIERVQYQSRSRKPLGQRILNWWFA</sequence>
<evidence type="ECO:0000256" key="1">
    <source>
        <dbReference type="SAM" id="Coils"/>
    </source>
</evidence>
<feature type="coiled-coil region" evidence="1">
    <location>
        <begin position="9"/>
        <end position="36"/>
    </location>
</feature>
<accession>A0A4Y1NR55</accession>
<evidence type="ECO:0000313" key="2">
    <source>
        <dbReference type="EMBL" id="AXH43474.1"/>
    </source>
</evidence>
<gene>
    <name evidence="2" type="ORF">MZUP3_710</name>
</gene>
<evidence type="ECO:0000313" key="3">
    <source>
        <dbReference type="Proteomes" id="UP000305361"/>
    </source>
</evidence>
<name>A0A4Y1NR55_9CAUD</name>
<organism evidence="2 3">
    <name type="scientific">Erwinia phage vB_EhrS_49</name>
    <dbReference type="NCBI Taxonomy" id="2283026"/>
    <lineage>
        <taxon>Viruses</taxon>
        <taxon>Duplodnaviria</taxon>
        <taxon>Heunggongvirae</taxon>
        <taxon>Uroviricota</taxon>
        <taxon>Caudoviricetes</taxon>
        <taxon>Feofaniavirus</taxon>
        <taxon>Feofaniavirus Eho49</taxon>
    </lineage>
</organism>
<dbReference type="EMBL" id="MH443100">
    <property type="protein sequence ID" value="AXH43474.1"/>
    <property type="molecule type" value="Genomic_DNA"/>
</dbReference>